<evidence type="ECO:0000313" key="1">
    <source>
        <dbReference type="EMBL" id="GHC84467.1"/>
    </source>
</evidence>
<accession>A0ABQ3G2X0</accession>
<comment type="caution">
    <text evidence="1">The sequence shown here is derived from an EMBL/GenBank/DDBJ whole genome shotgun (WGS) entry which is preliminary data.</text>
</comment>
<gene>
    <name evidence="1" type="ORF">GCM10007320_28910</name>
</gene>
<reference evidence="2" key="1">
    <citation type="journal article" date="2019" name="Int. J. Syst. Evol. Microbiol.">
        <title>The Global Catalogue of Microorganisms (GCM) 10K type strain sequencing project: providing services to taxonomists for standard genome sequencing and annotation.</title>
        <authorList>
            <consortium name="The Broad Institute Genomics Platform"/>
            <consortium name="The Broad Institute Genome Sequencing Center for Infectious Disease"/>
            <person name="Wu L."/>
            <person name="Ma J."/>
        </authorList>
    </citation>
    <scope>NUCLEOTIDE SEQUENCE [LARGE SCALE GENOMIC DNA]</scope>
    <source>
        <strain evidence="2">KCTC 23314</strain>
    </source>
</reference>
<proteinExistence type="predicted"/>
<dbReference type="Proteomes" id="UP000626210">
    <property type="component" value="Unassembled WGS sequence"/>
</dbReference>
<evidence type="ECO:0000313" key="2">
    <source>
        <dbReference type="Proteomes" id="UP000626210"/>
    </source>
</evidence>
<protein>
    <submittedName>
        <fullName evidence="1">Uncharacterized protein</fullName>
    </submittedName>
</protein>
<keyword evidence="2" id="KW-1185">Reference proteome</keyword>
<sequence length="46" mass="4683">MVGVGGAEPWYGEAFGPVLAACLRAEVQRLAAEAAGQDLLAVPDGR</sequence>
<organism evidence="1 2">
    <name type="scientific">Pseudorhodoferax aquiterrae</name>
    <dbReference type="NCBI Taxonomy" id="747304"/>
    <lineage>
        <taxon>Bacteria</taxon>
        <taxon>Pseudomonadati</taxon>
        <taxon>Pseudomonadota</taxon>
        <taxon>Betaproteobacteria</taxon>
        <taxon>Burkholderiales</taxon>
        <taxon>Comamonadaceae</taxon>
    </lineage>
</organism>
<name>A0ABQ3G2X0_9BURK</name>
<dbReference type="EMBL" id="BMYK01000007">
    <property type="protein sequence ID" value="GHC84467.1"/>
    <property type="molecule type" value="Genomic_DNA"/>
</dbReference>